<keyword evidence="1" id="KW-0614">Plasmid</keyword>
<accession>A0ABD8B2C8</accession>
<proteinExistence type="predicted"/>
<evidence type="ECO:0000313" key="1">
    <source>
        <dbReference type="EMBL" id="WWP23988.1"/>
    </source>
</evidence>
<geneLocation type="plasmid" evidence="1 2">
    <name>pY5S7-1</name>
</geneLocation>
<evidence type="ECO:0008006" key="3">
    <source>
        <dbReference type="Google" id="ProtNLM"/>
    </source>
</evidence>
<reference evidence="1 2" key="1">
    <citation type="submission" date="2024-02" db="EMBL/GenBank/DDBJ databases">
        <title>Complete sequences of two Paenibacillus sp. strains and one Lysinibacillus strain isolated from the environment on STAA medium highlight biotechnological potential.</title>
        <authorList>
            <person name="Attere S.A."/>
            <person name="Piche L.C."/>
            <person name="Intertaglia L."/>
            <person name="Lami R."/>
            <person name="Charette S.J."/>
            <person name="Vincent A.T."/>
        </authorList>
    </citation>
    <scope>NUCLEOTIDE SEQUENCE [LARGE SCALE GENOMIC DNA]</scope>
    <source>
        <strain evidence="1 2">Y5S-7</strain>
        <plasmid evidence="1 2">pY5S7-1</plasmid>
    </source>
</reference>
<dbReference type="Proteomes" id="UP001364764">
    <property type="component" value="Plasmid pY5S7-1"/>
</dbReference>
<name>A0ABD8B2C8_PAEAM</name>
<dbReference type="AlphaFoldDB" id="A0ABD8B2C8"/>
<dbReference type="RefSeq" id="WP_165789821.1">
    <property type="nucleotide sequence ID" value="NZ_CP145893.1"/>
</dbReference>
<sequence length="58" mass="6791">MAGKKGGKRMAVSLRERPTLEGKDAERFISKMKKNEEFMKKHAARKIKEYHDRLSRGE</sequence>
<dbReference type="EMBL" id="CP145893">
    <property type="protein sequence ID" value="WWP23988.1"/>
    <property type="molecule type" value="Genomic_DNA"/>
</dbReference>
<gene>
    <name evidence="1" type="ORF">V6668_30470</name>
</gene>
<organism evidence="1 2">
    <name type="scientific">Paenibacillus amylolyticus</name>
    <dbReference type="NCBI Taxonomy" id="1451"/>
    <lineage>
        <taxon>Bacteria</taxon>
        <taxon>Bacillati</taxon>
        <taxon>Bacillota</taxon>
        <taxon>Bacilli</taxon>
        <taxon>Bacillales</taxon>
        <taxon>Paenibacillaceae</taxon>
        <taxon>Paenibacillus</taxon>
    </lineage>
</organism>
<protein>
    <recommendedName>
        <fullName evidence="3">YfhD family protein</fullName>
    </recommendedName>
</protein>
<dbReference type="GeneID" id="93479893"/>
<evidence type="ECO:0000313" key="2">
    <source>
        <dbReference type="Proteomes" id="UP001364764"/>
    </source>
</evidence>